<keyword evidence="1" id="KW-0472">Membrane</keyword>
<sequence>MKISYSNLQNFVLPKNFKIFREILEIEGIENHIKKDIFHIKLLHNIKKLYFFKSFFENLKYNILNKKENYFILKKKKNKKNIRKYVLIAKKIWSNILINSFILKLKIKYGILVHKIYFGSFILFYVNKIKDPKYFNLLYKEIYLYLNKILILSFNIIYFFKKKKNILTKIKIIKDNLFNNVLNRLSLTCKNFDNRKKLISIDKRIFFLLKKNSFKFEKTFLEIYNKITCLNNYFNKKVKFYKIESNLINKIIYKLTKDKYKMLITSSFTNLKKKESIEILNPEKDKFLRTNIIDNLVKEHHKEKKFFEVGNIFKKKNKISQKKHICIVNNIKKTTINSFINSTSFLLNIFNKICFKNKQIFFLKKKKIHGLIGKYIFLNKTFLFLEIEINNFFYKNIFCKEKIFYKKKNRKLFIIRIKNKKIKKLIKYRKNFFFIKHYTKNKITFFLLKTFFYYKNFKDLKKKKKKNEKKIKEILKLSC</sequence>
<organism evidence="2 3">
    <name type="scientific">Candidatus Vidania fulgoroideorum</name>
    <dbReference type="NCBI Taxonomy" id="881286"/>
    <lineage>
        <taxon>Bacteria</taxon>
        <taxon>Pseudomonadati</taxon>
        <taxon>Pseudomonadota</taxon>
        <taxon>Betaproteobacteria</taxon>
        <taxon>Candidatus Vidania</taxon>
    </lineage>
</organism>
<name>A0AAX3N8C1_9PROT</name>
<evidence type="ECO:0000313" key="2">
    <source>
        <dbReference type="EMBL" id="WDI79294.1"/>
    </source>
</evidence>
<feature type="transmembrane region" description="Helical" evidence="1">
    <location>
        <begin position="142"/>
        <end position="160"/>
    </location>
</feature>
<dbReference type="Proteomes" id="UP001222373">
    <property type="component" value="Chromosome"/>
</dbReference>
<protein>
    <submittedName>
        <fullName evidence="2">Uncharacterized protein</fullName>
    </submittedName>
</protein>
<dbReference type="EMBL" id="CP110500">
    <property type="protein sequence ID" value="WDI79294.1"/>
    <property type="molecule type" value="Genomic_DNA"/>
</dbReference>
<proteinExistence type="predicted"/>
<gene>
    <name evidence="2" type="ORF">ONB67_00285</name>
</gene>
<keyword evidence="1" id="KW-1133">Transmembrane helix</keyword>
<evidence type="ECO:0000256" key="1">
    <source>
        <dbReference type="SAM" id="Phobius"/>
    </source>
</evidence>
<keyword evidence="1" id="KW-0812">Transmembrane</keyword>
<reference evidence="2" key="1">
    <citation type="submission" date="2022-11" db="EMBL/GenBank/DDBJ databases">
        <title>Genomic comparisons reveal selection pressure and functional variation between nutritional endosymbionts of cave-adapted and epigean Hawaiian planthoppers.</title>
        <authorList>
            <person name="Gossett J.M."/>
            <person name="Porter M.L."/>
            <person name="Vasquez Y."/>
            <person name="Bennett G.M."/>
            <person name="Chong R.A."/>
        </authorList>
    </citation>
    <scope>NUCLEOTIDE SEQUENCE</scope>
    <source>
        <strain evidence="2">OPOL2</strain>
    </source>
</reference>
<accession>A0AAX3N8C1</accession>
<feature type="transmembrane region" description="Helical" evidence="1">
    <location>
        <begin position="109"/>
        <end position="127"/>
    </location>
</feature>
<evidence type="ECO:0000313" key="3">
    <source>
        <dbReference type="Proteomes" id="UP001222373"/>
    </source>
</evidence>
<dbReference type="AlphaFoldDB" id="A0AAX3N8C1"/>